<dbReference type="PANTHER" id="PTHR24198">
    <property type="entry name" value="ANKYRIN REPEAT AND PROTEIN KINASE DOMAIN-CONTAINING PROTEIN"/>
    <property type="match status" value="1"/>
</dbReference>
<dbReference type="EMBL" id="CP036298">
    <property type="protein sequence ID" value="QDV23531.1"/>
    <property type="molecule type" value="Genomic_DNA"/>
</dbReference>
<evidence type="ECO:0000256" key="3">
    <source>
        <dbReference type="PROSITE-ProRule" id="PRU00023"/>
    </source>
</evidence>
<reference evidence="4 5" key="1">
    <citation type="submission" date="2019-02" db="EMBL/GenBank/DDBJ databases">
        <title>Deep-cultivation of Planctomycetes and their phenomic and genomic characterization uncovers novel biology.</title>
        <authorList>
            <person name="Wiegand S."/>
            <person name="Jogler M."/>
            <person name="Boedeker C."/>
            <person name="Pinto D."/>
            <person name="Vollmers J."/>
            <person name="Rivas-Marin E."/>
            <person name="Kohn T."/>
            <person name="Peeters S.H."/>
            <person name="Heuer A."/>
            <person name="Rast P."/>
            <person name="Oberbeckmann S."/>
            <person name="Bunk B."/>
            <person name="Jeske O."/>
            <person name="Meyerdierks A."/>
            <person name="Storesund J.E."/>
            <person name="Kallscheuer N."/>
            <person name="Luecker S."/>
            <person name="Lage O.M."/>
            <person name="Pohl T."/>
            <person name="Merkel B.J."/>
            <person name="Hornburger P."/>
            <person name="Mueller R.-W."/>
            <person name="Bruemmer F."/>
            <person name="Labrenz M."/>
            <person name="Spormann A.M."/>
            <person name="Op den Camp H."/>
            <person name="Overmann J."/>
            <person name="Amann R."/>
            <person name="Jetten M.S.M."/>
            <person name="Mascher T."/>
            <person name="Medema M.H."/>
            <person name="Devos D.P."/>
            <person name="Kaster A.-K."/>
            <person name="Ovreas L."/>
            <person name="Rohde M."/>
            <person name="Galperin M.Y."/>
            <person name="Jogler C."/>
        </authorList>
    </citation>
    <scope>NUCLEOTIDE SEQUENCE [LARGE SCALE GENOMIC DNA]</scope>
    <source>
        <strain evidence="4 5">Q31a</strain>
    </source>
</reference>
<dbReference type="Pfam" id="PF00023">
    <property type="entry name" value="Ank"/>
    <property type="match status" value="2"/>
</dbReference>
<keyword evidence="1" id="KW-0677">Repeat</keyword>
<name>A0A518G4K8_9BACT</name>
<feature type="repeat" description="ANK" evidence="3">
    <location>
        <begin position="80"/>
        <end position="112"/>
    </location>
</feature>
<dbReference type="Gene3D" id="1.25.40.20">
    <property type="entry name" value="Ankyrin repeat-containing domain"/>
    <property type="match status" value="2"/>
</dbReference>
<dbReference type="PANTHER" id="PTHR24198:SF165">
    <property type="entry name" value="ANKYRIN REPEAT-CONTAINING PROTEIN-RELATED"/>
    <property type="match status" value="1"/>
</dbReference>
<gene>
    <name evidence="4" type="ORF">Q31a_18320</name>
</gene>
<evidence type="ECO:0000256" key="1">
    <source>
        <dbReference type="ARBA" id="ARBA00022737"/>
    </source>
</evidence>
<dbReference type="PROSITE" id="PS50088">
    <property type="entry name" value="ANK_REPEAT"/>
    <property type="match status" value="1"/>
</dbReference>
<dbReference type="InterPro" id="IPR036770">
    <property type="entry name" value="Ankyrin_rpt-contain_sf"/>
</dbReference>
<keyword evidence="5" id="KW-1185">Reference proteome</keyword>
<proteinExistence type="predicted"/>
<dbReference type="Proteomes" id="UP000318017">
    <property type="component" value="Chromosome"/>
</dbReference>
<evidence type="ECO:0000313" key="5">
    <source>
        <dbReference type="Proteomes" id="UP000318017"/>
    </source>
</evidence>
<dbReference type="AlphaFoldDB" id="A0A518G4K8"/>
<sequence length="522" mass="58510">MMLPGRNLLSVLLLTFLYLLAAMAPAIAQTNELRLIDRSAFELFSTPYNLRIAETISRNNLSLLREMLDENADINSPELNGMTLLFWSMMEGNVEAFEMLLEYGANPHIPLKTTIASTEGAEVTFQHFAGDTVLFSIVGHAYLRSEFFCVAMKYIHQPNQRNSDGMTLLHVYLGVNSGLHNIKKRDLQLLVLMGVDVNAMDKKGLTACRYAIKRDIHGVFAIPVCRWLLAKNADPSLTSEDGTRLLDDISLAIQKMADPSEFVTLQKELRLPSNQNGRFHSPTLPDFPIAWSESLPSTTFASNTSYRAHCDTIASKDGAASVRSEIAPTLDINYQSPAGMTLLLWSYLADNQTAFQELLELGASPDVKLSEPLSKWMKLGASFAPEKQETVLMTTEWNPDFKENFFEMALGYTEAPNAADLHGRNILHRFLYYPRPEQTHLLQKIIKTGIDLDAKTLAGMTACHLAARHNPRFIPVLVDAGADPHIRNRLGESTLQLLSQVDHPTEEHQRVLEWLVERSARE</sequence>
<dbReference type="SUPFAM" id="SSF48403">
    <property type="entry name" value="Ankyrin repeat"/>
    <property type="match status" value="2"/>
</dbReference>
<evidence type="ECO:0000256" key="2">
    <source>
        <dbReference type="ARBA" id="ARBA00023043"/>
    </source>
</evidence>
<organism evidence="4 5">
    <name type="scientific">Aureliella helgolandensis</name>
    <dbReference type="NCBI Taxonomy" id="2527968"/>
    <lineage>
        <taxon>Bacteria</taxon>
        <taxon>Pseudomonadati</taxon>
        <taxon>Planctomycetota</taxon>
        <taxon>Planctomycetia</taxon>
        <taxon>Pirellulales</taxon>
        <taxon>Pirellulaceae</taxon>
        <taxon>Aureliella</taxon>
    </lineage>
</organism>
<dbReference type="KEGG" id="ahel:Q31a_18320"/>
<evidence type="ECO:0000313" key="4">
    <source>
        <dbReference type="EMBL" id="QDV23531.1"/>
    </source>
</evidence>
<dbReference type="InterPro" id="IPR002110">
    <property type="entry name" value="Ankyrin_rpt"/>
</dbReference>
<keyword evidence="2 3" id="KW-0040">ANK repeat</keyword>
<protein>
    <submittedName>
        <fullName evidence="4">Ankyrin repeats (3 copies)</fullName>
    </submittedName>
</protein>
<dbReference type="SMART" id="SM00248">
    <property type="entry name" value="ANK"/>
    <property type="match status" value="7"/>
</dbReference>
<accession>A0A518G4K8</accession>
<dbReference type="PROSITE" id="PS50297">
    <property type="entry name" value="ANK_REP_REGION"/>
    <property type="match status" value="1"/>
</dbReference>